<evidence type="ECO:0000259" key="1">
    <source>
        <dbReference type="Pfam" id="PF03713"/>
    </source>
</evidence>
<dbReference type="EMBL" id="JACJIA010000015">
    <property type="protein sequence ID" value="MBA8956281.1"/>
    <property type="molecule type" value="Genomic_DNA"/>
</dbReference>
<dbReference type="Pfam" id="PF03713">
    <property type="entry name" value="DUF305"/>
    <property type="match status" value="1"/>
</dbReference>
<dbReference type="AlphaFoldDB" id="A0A7W3LXR6"/>
<dbReference type="Proteomes" id="UP000572680">
    <property type="component" value="Unassembled WGS sequence"/>
</dbReference>
<evidence type="ECO:0000313" key="3">
    <source>
        <dbReference type="Proteomes" id="UP000572680"/>
    </source>
</evidence>
<name>A0A7W3LXR6_ACTNM</name>
<sequence>MRRRANVIVAVVVLVAAAVFAGMAALRSGGPAADGPEAGFARDMSAHHAQAVRMAFTVRDKTRDPGLRTLAYDIATTQQAQIGMMTAWLDEWGLPKTDPAGPMRWMRGHSGHPAAPAAAPAAMPGMATREQLDGLERASGRDAEIRFLRLMVVHHRAGVDMARAVLDRTGHERVRRLARSMVDGQRSEIDLMTAMLRERGVNGA</sequence>
<evidence type="ECO:0000313" key="2">
    <source>
        <dbReference type="EMBL" id="MBA8956281.1"/>
    </source>
</evidence>
<reference evidence="2 3" key="1">
    <citation type="submission" date="2020-08" db="EMBL/GenBank/DDBJ databases">
        <title>Genomic Encyclopedia of Type Strains, Phase IV (KMG-IV): sequencing the most valuable type-strain genomes for metagenomic binning, comparative biology and taxonomic classification.</title>
        <authorList>
            <person name="Goeker M."/>
        </authorList>
    </citation>
    <scope>NUCLEOTIDE SEQUENCE [LARGE SCALE GENOMIC DNA]</scope>
    <source>
        <strain evidence="2 3">DSM 44197</strain>
    </source>
</reference>
<feature type="domain" description="DUF305" evidence="1">
    <location>
        <begin position="37"/>
        <end position="196"/>
    </location>
</feature>
<dbReference type="InterPro" id="IPR005183">
    <property type="entry name" value="DUF305_CopM-like"/>
</dbReference>
<protein>
    <submittedName>
        <fullName evidence="2">Uncharacterized protein (DUF305 family)</fullName>
    </submittedName>
</protein>
<dbReference type="PANTHER" id="PTHR36933:SF1">
    <property type="entry name" value="SLL0788 PROTEIN"/>
    <property type="match status" value="1"/>
</dbReference>
<comment type="caution">
    <text evidence="2">The sequence shown here is derived from an EMBL/GenBank/DDBJ whole genome shotgun (WGS) entry which is preliminary data.</text>
</comment>
<keyword evidence="3" id="KW-1185">Reference proteome</keyword>
<dbReference type="Gene3D" id="1.20.1260.10">
    <property type="match status" value="1"/>
</dbReference>
<proteinExistence type="predicted"/>
<organism evidence="2 3">
    <name type="scientific">Actinomadura namibiensis</name>
    <dbReference type="NCBI Taxonomy" id="182080"/>
    <lineage>
        <taxon>Bacteria</taxon>
        <taxon>Bacillati</taxon>
        <taxon>Actinomycetota</taxon>
        <taxon>Actinomycetes</taxon>
        <taxon>Streptosporangiales</taxon>
        <taxon>Thermomonosporaceae</taxon>
        <taxon>Actinomadura</taxon>
    </lineage>
</organism>
<dbReference type="InterPro" id="IPR012347">
    <property type="entry name" value="Ferritin-like"/>
</dbReference>
<gene>
    <name evidence="2" type="ORF">HNR61_007963</name>
</gene>
<dbReference type="RefSeq" id="WP_312898313.1">
    <property type="nucleotide sequence ID" value="NZ_JACJIA010000015.1"/>
</dbReference>
<dbReference type="PANTHER" id="PTHR36933">
    <property type="entry name" value="SLL0788 PROTEIN"/>
    <property type="match status" value="1"/>
</dbReference>
<accession>A0A7W3LXR6</accession>